<dbReference type="Proteomes" id="UP000758701">
    <property type="component" value="Unassembled WGS sequence"/>
</dbReference>
<evidence type="ECO:0000259" key="2">
    <source>
        <dbReference type="Pfam" id="PF03537"/>
    </source>
</evidence>
<accession>A0ABS7VZ97</accession>
<organism evidence="3 4">
    <name type="scientific">Streptomyces olivaceus</name>
    <dbReference type="NCBI Taxonomy" id="47716"/>
    <lineage>
        <taxon>Bacteria</taxon>
        <taxon>Bacillati</taxon>
        <taxon>Actinomycetota</taxon>
        <taxon>Actinomycetes</taxon>
        <taxon>Kitasatosporales</taxon>
        <taxon>Streptomycetaceae</taxon>
        <taxon>Streptomyces</taxon>
    </lineage>
</organism>
<feature type="domain" description="Glycoside-hydrolase family GH114 TIM-barrel" evidence="2">
    <location>
        <begin position="44"/>
        <end position="263"/>
    </location>
</feature>
<dbReference type="EMBL" id="JAHSTP010000002">
    <property type="protein sequence ID" value="MBZ6150553.1"/>
    <property type="molecule type" value="Genomic_DNA"/>
</dbReference>
<evidence type="ECO:0000313" key="3">
    <source>
        <dbReference type="EMBL" id="MBZ6150553.1"/>
    </source>
</evidence>
<evidence type="ECO:0000313" key="4">
    <source>
        <dbReference type="Proteomes" id="UP000758701"/>
    </source>
</evidence>
<keyword evidence="1" id="KW-0732">Signal</keyword>
<protein>
    <submittedName>
        <fullName evidence="3">Endo alpha-1,4 polygalactosaminidase</fullName>
    </submittedName>
</protein>
<dbReference type="SUPFAM" id="SSF51445">
    <property type="entry name" value="(Trans)glycosidases"/>
    <property type="match status" value="1"/>
</dbReference>
<evidence type="ECO:0000256" key="1">
    <source>
        <dbReference type="SAM" id="SignalP"/>
    </source>
</evidence>
<dbReference type="Pfam" id="PF03537">
    <property type="entry name" value="Glyco_hydro_114"/>
    <property type="match status" value="1"/>
</dbReference>
<comment type="caution">
    <text evidence="3">The sequence shown here is derived from an EMBL/GenBank/DDBJ whole genome shotgun (WGS) entry which is preliminary data.</text>
</comment>
<dbReference type="PANTHER" id="PTHR35273:SF2">
    <property type="entry name" value="ALPHA-GALACTOSIDASE"/>
    <property type="match status" value="1"/>
</dbReference>
<feature type="signal peptide" evidence="1">
    <location>
        <begin position="1"/>
        <end position="32"/>
    </location>
</feature>
<sequence>MSLLATARSRTILAACAATACGAAFFVPSAEAAEPTPPPANADFDYQINTPYDPPEGVTVVSRDWKESPAQGLYNICYVNAFQTQEVGEEDGPDDWDQNLLLKNGNGDVVIDEDWNEAILDITTDTKRGDIAKKINKQIDTCADKGFDALELDNYDTFDRDVVEGRITADDAQAYIRVLSAHGHDKGLAVGQKNTVELAGNHEANGLDFAVAEECGDPEWNECEDYVDAFGNDVIMIEYSEAGMANACAYADRVSVVQRDRDVLAPGETGEDDDGNPTEYLRKTCADLK</sequence>
<dbReference type="InterPro" id="IPR013785">
    <property type="entry name" value="Aldolase_TIM"/>
</dbReference>
<dbReference type="RefSeq" id="WP_031035899.1">
    <property type="nucleotide sequence ID" value="NZ_BNEG01000002.1"/>
</dbReference>
<name>A0ABS7VZ97_STROV</name>
<dbReference type="Gene3D" id="3.20.20.70">
    <property type="entry name" value="Aldolase class I"/>
    <property type="match status" value="1"/>
</dbReference>
<proteinExistence type="predicted"/>
<dbReference type="PANTHER" id="PTHR35273">
    <property type="entry name" value="ALPHA-1,4 POLYGALACTOSAMINIDASE, PUTATIVE (AFU_ORTHOLOGUE AFUA_3G07890)-RELATED"/>
    <property type="match status" value="1"/>
</dbReference>
<keyword evidence="4" id="KW-1185">Reference proteome</keyword>
<dbReference type="InterPro" id="IPR017853">
    <property type="entry name" value="GH"/>
</dbReference>
<feature type="chain" id="PRO_5046229970" evidence="1">
    <location>
        <begin position="33"/>
        <end position="289"/>
    </location>
</feature>
<dbReference type="InterPro" id="IPR004352">
    <property type="entry name" value="GH114_TIM-barrel"/>
</dbReference>
<gene>
    <name evidence="3" type="ORF">KVH32_05120</name>
</gene>
<reference evidence="3 4" key="1">
    <citation type="submission" date="2021-06" db="EMBL/GenBank/DDBJ databases">
        <title>Ecological speciation of a Streptomyces species isolated from different habitats and geographic origins.</title>
        <authorList>
            <person name="Wang J."/>
        </authorList>
    </citation>
    <scope>NUCLEOTIDE SEQUENCE [LARGE SCALE GENOMIC DNA]</scope>
    <source>
        <strain evidence="3 4">FXJ8.012</strain>
    </source>
</reference>